<gene>
    <name evidence="1" type="ORF">STSP_23430</name>
</gene>
<reference evidence="1 2" key="1">
    <citation type="submission" date="2015-12" db="EMBL/GenBank/DDBJ databases">
        <title>Genome sequence of Streptomyces sp. G25.</title>
        <authorList>
            <person name="Poehlein A."/>
            <person name="Roettig A."/>
            <person name="Hiessl S."/>
            <person name="Hauschild P."/>
            <person name="Schauer J."/>
            <person name="Madkour M.H."/>
            <person name="Al-Ansari A.M."/>
            <person name="Almakishah N.H."/>
            <person name="Steinbuechel A."/>
            <person name="Daniel R."/>
        </authorList>
    </citation>
    <scope>NUCLEOTIDE SEQUENCE [LARGE SCALE GENOMIC DNA]</scope>
    <source>
        <strain evidence="2">G25(2015)</strain>
    </source>
</reference>
<evidence type="ECO:0000313" key="2">
    <source>
        <dbReference type="Proteomes" id="UP000077381"/>
    </source>
</evidence>
<evidence type="ECO:0000313" key="1">
    <source>
        <dbReference type="EMBL" id="OAH14282.1"/>
    </source>
</evidence>
<protein>
    <submittedName>
        <fullName evidence="1">Uncharacterized protein</fullName>
    </submittedName>
</protein>
<dbReference type="EMBL" id="LOHS01000067">
    <property type="protein sequence ID" value="OAH14282.1"/>
    <property type="molecule type" value="Genomic_DNA"/>
</dbReference>
<accession>A0A177HTG9</accession>
<dbReference type="AlphaFoldDB" id="A0A177HTG9"/>
<organism evidence="1 2">
    <name type="scientific">Streptomyces jeddahensis</name>
    <dbReference type="NCBI Taxonomy" id="1716141"/>
    <lineage>
        <taxon>Bacteria</taxon>
        <taxon>Bacillati</taxon>
        <taxon>Actinomycetota</taxon>
        <taxon>Actinomycetes</taxon>
        <taxon>Kitasatosporales</taxon>
        <taxon>Streptomycetaceae</taxon>
        <taxon>Streptomyces</taxon>
    </lineage>
</organism>
<dbReference type="STRING" id="1716141.STSP_23430"/>
<proteinExistence type="predicted"/>
<dbReference type="Proteomes" id="UP000077381">
    <property type="component" value="Unassembled WGS sequence"/>
</dbReference>
<name>A0A177HTG9_9ACTN</name>
<keyword evidence="2" id="KW-1185">Reference proteome</keyword>
<comment type="caution">
    <text evidence="1">The sequence shown here is derived from an EMBL/GenBank/DDBJ whole genome shotgun (WGS) entry which is preliminary data.</text>
</comment>
<sequence>MAHLGFPAAYLCAQRDAQWLIRAEERIRCHQLLLARNALGIFIQAGQPDMVRFTMGKLEAML</sequence>